<sequence>MAGREAAAATTMAVVMGADIPAESAITLWGNGVGCGDYHGRERSLMIDTAMVAMATPEVLEVR</sequence>
<dbReference type="EMBL" id="VIEB01000227">
    <property type="protein sequence ID" value="TQD99789.1"/>
    <property type="molecule type" value="Genomic_DNA"/>
</dbReference>
<proteinExistence type="predicted"/>
<keyword evidence="2" id="KW-1185">Reference proteome</keyword>
<dbReference type="Proteomes" id="UP000315295">
    <property type="component" value="Unassembled WGS sequence"/>
</dbReference>
<name>A0A540MN36_MALBA</name>
<organism evidence="1 2">
    <name type="scientific">Malus baccata</name>
    <name type="common">Siberian crab apple</name>
    <name type="synonym">Pyrus baccata</name>
    <dbReference type="NCBI Taxonomy" id="106549"/>
    <lineage>
        <taxon>Eukaryota</taxon>
        <taxon>Viridiplantae</taxon>
        <taxon>Streptophyta</taxon>
        <taxon>Embryophyta</taxon>
        <taxon>Tracheophyta</taxon>
        <taxon>Spermatophyta</taxon>
        <taxon>Magnoliopsida</taxon>
        <taxon>eudicotyledons</taxon>
        <taxon>Gunneridae</taxon>
        <taxon>Pentapetalae</taxon>
        <taxon>rosids</taxon>
        <taxon>fabids</taxon>
        <taxon>Rosales</taxon>
        <taxon>Rosaceae</taxon>
        <taxon>Amygdaloideae</taxon>
        <taxon>Maleae</taxon>
        <taxon>Malus</taxon>
    </lineage>
</organism>
<protein>
    <submittedName>
        <fullName evidence="1">Uncharacterized protein</fullName>
    </submittedName>
</protein>
<evidence type="ECO:0000313" key="1">
    <source>
        <dbReference type="EMBL" id="TQD99789.1"/>
    </source>
</evidence>
<reference evidence="1 2" key="1">
    <citation type="journal article" date="2019" name="G3 (Bethesda)">
        <title>Sequencing of a Wild Apple (Malus baccata) Genome Unravels the Differences Between Cultivated and Wild Apple Species Regarding Disease Resistance and Cold Tolerance.</title>
        <authorList>
            <person name="Chen X."/>
        </authorList>
    </citation>
    <scope>NUCLEOTIDE SEQUENCE [LARGE SCALE GENOMIC DNA]</scope>
    <source>
        <strain evidence="2">cv. Shandingzi</strain>
        <tissue evidence="1">Leaves</tissue>
    </source>
</reference>
<comment type="caution">
    <text evidence="1">The sequence shown here is derived from an EMBL/GenBank/DDBJ whole genome shotgun (WGS) entry which is preliminary data.</text>
</comment>
<dbReference type="AlphaFoldDB" id="A0A540MN36"/>
<gene>
    <name evidence="1" type="ORF">C1H46_014527</name>
</gene>
<evidence type="ECO:0000313" key="2">
    <source>
        <dbReference type="Proteomes" id="UP000315295"/>
    </source>
</evidence>
<accession>A0A540MN36</accession>